<organism evidence="4 5">
    <name type="scientific">Engystomops pustulosus</name>
    <name type="common">Tungara frog</name>
    <name type="synonym">Physalaemus pustulosus</name>
    <dbReference type="NCBI Taxonomy" id="76066"/>
    <lineage>
        <taxon>Eukaryota</taxon>
        <taxon>Metazoa</taxon>
        <taxon>Chordata</taxon>
        <taxon>Craniata</taxon>
        <taxon>Vertebrata</taxon>
        <taxon>Euteleostomi</taxon>
        <taxon>Amphibia</taxon>
        <taxon>Batrachia</taxon>
        <taxon>Anura</taxon>
        <taxon>Neobatrachia</taxon>
        <taxon>Hyloidea</taxon>
        <taxon>Leptodactylidae</taxon>
        <taxon>Leiuperinae</taxon>
        <taxon>Engystomops</taxon>
    </lineage>
</organism>
<dbReference type="GO" id="GO:0005886">
    <property type="term" value="C:plasma membrane"/>
    <property type="evidence" value="ECO:0007669"/>
    <property type="project" value="TreeGrafter"/>
</dbReference>
<evidence type="ECO:0000313" key="5">
    <source>
        <dbReference type="Proteomes" id="UP000824782"/>
    </source>
</evidence>
<dbReference type="GO" id="GO:0001786">
    <property type="term" value="F:phosphatidylserine binding"/>
    <property type="evidence" value="ECO:0007669"/>
    <property type="project" value="TreeGrafter"/>
</dbReference>
<keyword evidence="2" id="KW-0472">Membrane</keyword>
<dbReference type="EMBL" id="WNYA01000007">
    <property type="protein sequence ID" value="KAG8563998.1"/>
    <property type="molecule type" value="Genomic_DNA"/>
</dbReference>
<dbReference type="GO" id="GO:0005544">
    <property type="term" value="F:calcium-dependent phospholipid binding"/>
    <property type="evidence" value="ECO:0007669"/>
    <property type="project" value="TreeGrafter"/>
</dbReference>
<dbReference type="EMBL" id="WNYA01000007">
    <property type="protein sequence ID" value="KAG8563996.1"/>
    <property type="molecule type" value="Genomic_DNA"/>
</dbReference>
<dbReference type="PANTHER" id="PTHR10024">
    <property type="entry name" value="SYNAPTOTAGMIN"/>
    <property type="match status" value="1"/>
</dbReference>
<dbReference type="Gene3D" id="2.60.40.150">
    <property type="entry name" value="C2 domain"/>
    <property type="match status" value="2"/>
</dbReference>
<dbReference type="EMBL" id="WNYA01000007">
    <property type="protein sequence ID" value="KAG8563991.1"/>
    <property type="molecule type" value="Genomic_DNA"/>
</dbReference>
<feature type="transmembrane region" description="Helical" evidence="2">
    <location>
        <begin position="40"/>
        <end position="62"/>
    </location>
</feature>
<dbReference type="SUPFAM" id="SSF49562">
    <property type="entry name" value="C2 domain (Calcium/lipid-binding domain, CaLB)"/>
    <property type="match status" value="2"/>
</dbReference>
<dbReference type="EMBL" id="WNYA01000007">
    <property type="protein sequence ID" value="KAG8563994.1"/>
    <property type="molecule type" value="Genomic_DNA"/>
</dbReference>
<comment type="caution">
    <text evidence="4">The sequence shown here is derived from an EMBL/GenBank/DDBJ whole genome shotgun (WGS) entry which is preliminary data.</text>
</comment>
<evidence type="ECO:0000259" key="3">
    <source>
        <dbReference type="PROSITE" id="PS50004"/>
    </source>
</evidence>
<dbReference type="EMBL" id="WNYA01000007">
    <property type="protein sequence ID" value="KAG8563997.1"/>
    <property type="molecule type" value="Genomic_DNA"/>
</dbReference>
<dbReference type="GO" id="GO:0030424">
    <property type="term" value="C:axon"/>
    <property type="evidence" value="ECO:0007669"/>
    <property type="project" value="TreeGrafter"/>
</dbReference>
<evidence type="ECO:0000313" key="4">
    <source>
        <dbReference type="EMBL" id="KAG8563996.1"/>
    </source>
</evidence>
<dbReference type="Proteomes" id="UP000824782">
    <property type="component" value="Unassembled WGS sequence"/>
</dbReference>
<keyword evidence="2" id="KW-0812">Transmembrane</keyword>
<dbReference type="EMBL" id="WNYA01000007">
    <property type="protein sequence ID" value="KAG8563992.1"/>
    <property type="molecule type" value="Genomic_DNA"/>
</dbReference>
<comment type="similarity">
    <text evidence="1">Belongs to the synaptotagmin family.</text>
</comment>
<feature type="domain" description="C2" evidence="3">
    <location>
        <begin position="287"/>
        <end position="418"/>
    </location>
</feature>
<dbReference type="AlphaFoldDB" id="A0AAV7ARY6"/>
<dbReference type="GO" id="GO:0031045">
    <property type="term" value="C:dense core granule"/>
    <property type="evidence" value="ECO:0007669"/>
    <property type="project" value="TreeGrafter"/>
</dbReference>
<reference evidence="4" key="1">
    <citation type="thesis" date="2020" institute="ProQuest LLC" country="789 East Eisenhower Parkway, Ann Arbor, MI, USA">
        <title>Comparative Genomics and Chromosome Evolution.</title>
        <authorList>
            <person name="Mudd A.B."/>
        </authorList>
    </citation>
    <scope>NUCLEOTIDE SEQUENCE</scope>
    <source>
        <strain evidence="4">237g6f4</strain>
        <tissue evidence="4">Blood</tissue>
    </source>
</reference>
<dbReference type="InterPro" id="IPR000008">
    <property type="entry name" value="C2_dom"/>
</dbReference>
<dbReference type="EMBL" id="WNYA01000007">
    <property type="protein sequence ID" value="KAG8563995.1"/>
    <property type="molecule type" value="Genomic_DNA"/>
</dbReference>
<dbReference type="PROSITE" id="PS50004">
    <property type="entry name" value="C2"/>
    <property type="match status" value="2"/>
</dbReference>
<dbReference type="GO" id="GO:0048488">
    <property type="term" value="P:synaptic vesicle endocytosis"/>
    <property type="evidence" value="ECO:0007669"/>
    <property type="project" value="TreeGrafter"/>
</dbReference>
<dbReference type="PANTHER" id="PTHR10024:SF175">
    <property type="entry name" value="C2 DOMAIN-CONTAINING PROTEIN"/>
    <property type="match status" value="1"/>
</dbReference>
<proteinExistence type="inferred from homology"/>
<evidence type="ECO:0000256" key="2">
    <source>
        <dbReference type="SAM" id="Phobius"/>
    </source>
</evidence>
<dbReference type="SMART" id="SM00239">
    <property type="entry name" value="C2"/>
    <property type="match status" value="2"/>
</dbReference>
<dbReference type="GO" id="GO:0048791">
    <property type="term" value="P:calcium ion-regulated exocytosis of neurotransmitter"/>
    <property type="evidence" value="ECO:0007669"/>
    <property type="project" value="TreeGrafter"/>
</dbReference>
<feature type="domain" description="C2" evidence="3">
    <location>
        <begin position="153"/>
        <end position="278"/>
    </location>
</feature>
<dbReference type="GO" id="GO:0000149">
    <property type="term" value="F:SNARE binding"/>
    <property type="evidence" value="ECO:0007669"/>
    <property type="project" value="TreeGrafter"/>
</dbReference>
<accession>A0AAV7ARY6</accession>
<keyword evidence="2" id="KW-1133">Transmembrane helix</keyword>
<dbReference type="GO" id="GO:0030672">
    <property type="term" value="C:synaptic vesicle membrane"/>
    <property type="evidence" value="ECO:0007669"/>
    <property type="project" value="TreeGrafter"/>
</dbReference>
<dbReference type="GO" id="GO:0005509">
    <property type="term" value="F:calcium ion binding"/>
    <property type="evidence" value="ECO:0007669"/>
    <property type="project" value="TreeGrafter"/>
</dbReference>
<dbReference type="Pfam" id="PF00168">
    <property type="entry name" value="C2"/>
    <property type="match status" value="2"/>
</dbReference>
<dbReference type="EMBL" id="WNYA01000007">
    <property type="protein sequence ID" value="KAG8563993.1"/>
    <property type="molecule type" value="Genomic_DNA"/>
</dbReference>
<dbReference type="FunFam" id="2.60.40.150:FF:000352">
    <property type="entry name" value="Uncharacterized protein"/>
    <property type="match status" value="1"/>
</dbReference>
<protein>
    <recommendedName>
        <fullName evidence="3">C2 domain-containing protein</fullName>
    </recommendedName>
</protein>
<dbReference type="GO" id="GO:0030276">
    <property type="term" value="F:clathrin binding"/>
    <property type="evidence" value="ECO:0007669"/>
    <property type="project" value="TreeGrafter"/>
</dbReference>
<dbReference type="InterPro" id="IPR035892">
    <property type="entry name" value="C2_domain_sf"/>
</dbReference>
<keyword evidence="5" id="KW-1185">Reference proteome</keyword>
<sequence length="422" mass="48437">MVSNTYPEHRVFTLIVTCSALENMTFRYVNLQVYLPFSDTLKYCLLALAIALFLAALIILACKMRQYYAYKAKANGKEKKFISSSNGEKKPDGKILVKSLSPSFLEVARKEQDSKIELMQKEMEKLEVHLTPSPPSNESLDDLGSDSDRPLGPRGMLKFNLQYNKKSTTLTLNVIEATDLPEYSRDPFVRIRVLCKTDEPKSEVQTVLHECETRVVKNSRNPIFDEDFSFSLKEYPLSNTSIKLEVKDFDKYSRHTLIGEARRALKDLKSSETLEFNEHLQEKTKDIIGEVLISLKCLPTAQKIEVGILKFKTSSSSIIQERDVYARIDVFSNQHKQKHQKSSLRAKSKVTVFNETFLFSLPDPKKTHCLILISLYETLSTGKKLIGQTTLGNQKTKFKDDHWDMMMQTLRQPVADWHPLYI</sequence>
<name>A0AAV7ARY6_ENGPU</name>
<evidence type="ECO:0000256" key="1">
    <source>
        <dbReference type="ARBA" id="ARBA00006996"/>
    </source>
</evidence>
<gene>
    <name evidence="4" type="ORF">GDO81_016281</name>
</gene>